<dbReference type="EMBL" id="JACWMY010000008">
    <property type="protein sequence ID" value="MBD1365279.1"/>
    <property type="molecule type" value="Genomic_DNA"/>
</dbReference>
<keyword evidence="2" id="KW-1185">Reference proteome</keyword>
<proteinExistence type="predicted"/>
<dbReference type="InterPro" id="IPR025506">
    <property type="entry name" value="Abi_alpha"/>
</dbReference>
<name>A0ABR7WSI7_9SPHI</name>
<gene>
    <name evidence="1" type="ORF">IDJ77_15795</name>
</gene>
<dbReference type="Proteomes" id="UP000606600">
    <property type="component" value="Unassembled WGS sequence"/>
</dbReference>
<organism evidence="1 2">
    <name type="scientific">Mucilaginibacter pankratovii</name>
    <dbReference type="NCBI Taxonomy" id="2772110"/>
    <lineage>
        <taxon>Bacteria</taxon>
        <taxon>Pseudomonadati</taxon>
        <taxon>Bacteroidota</taxon>
        <taxon>Sphingobacteriia</taxon>
        <taxon>Sphingobacteriales</taxon>
        <taxon>Sphingobacteriaceae</taxon>
        <taxon>Mucilaginibacter</taxon>
    </lineage>
</organism>
<dbReference type="RefSeq" id="WP_191189942.1">
    <property type="nucleotide sequence ID" value="NZ_JACWMY010000008.1"/>
</dbReference>
<comment type="caution">
    <text evidence="1">The sequence shown here is derived from an EMBL/GenBank/DDBJ whole genome shotgun (WGS) entry which is preliminary data.</text>
</comment>
<evidence type="ECO:0000313" key="1">
    <source>
        <dbReference type="EMBL" id="MBD1365279.1"/>
    </source>
</evidence>
<evidence type="ECO:0000313" key="2">
    <source>
        <dbReference type="Proteomes" id="UP000606600"/>
    </source>
</evidence>
<protein>
    <submittedName>
        <fullName evidence="1">DUF4393 domain-containing protein</fullName>
    </submittedName>
</protein>
<reference evidence="1 2" key="1">
    <citation type="submission" date="2020-09" db="EMBL/GenBank/DDBJ databases">
        <title>Novel species of Mucilaginibacter isolated from a glacier on the Tibetan Plateau.</title>
        <authorList>
            <person name="Liu Q."/>
            <person name="Xin Y.-H."/>
        </authorList>
    </citation>
    <scope>NUCLEOTIDE SEQUENCE [LARGE SCALE GENOMIC DNA]</scope>
    <source>
        <strain evidence="1 2">ZT4R22</strain>
    </source>
</reference>
<accession>A0ABR7WSI7</accession>
<dbReference type="Gene3D" id="3.30.110.190">
    <property type="match status" value="1"/>
</dbReference>
<dbReference type="Pfam" id="PF14337">
    <property type="entry name" value="Abi_alpha"/>
    <property type="match status" value="1"/>
</dbReference>
<sequence>MADLEKLANVLGAETIKRIYEDGFSGSVQEAGKMLTDLMKSLRLFTLPLQLSASYQDRITKYLDKARLAVPEKNQIQAPASLSGPIIERFKYLEESNYLTSLYINLLSRSIDKERVNEAHPAFFHIIDQLSPDEAYSLFKLKGGKVKVATHSDLDHQENKFINYRIISSEFSLSELTFPENFQMYFAHLESLNLIKWPILHTEFPRNELNIQTGIIEHGEIELTTFGKLFVKACIPETGFIFFKDKR</sequence>